<name>A0A6C0KSJ4_9ZZZZ</name>
<organism evidence="1">
    <name type="scientific">viral metagenome</name>
    <dbReference type="NCBI Taxonomy" id="1070528"/>
    <lineage>
        <taxon>unclassified sequences</taxon>
        <taxon>metagenomes</taxon>
        <taxon>organismal metagenomes</taxon>
    </lineage>
</organism>
<dbReference type="AlphaFoldDB" id="A0A6C0KSJ4"/>
<sequence>MAETVPYKQIKECTDRERHINIISIRSPEKLEIKFDKHYCHFSPPRKIKYELNFVQITDDDLTNIYSLLQMKDVLNDKCNELLIYYENDSQLQPIFLHILSLFKSFPLKKTVYLADEENESEVLTTYPDFLSTYKFVLFITLPESELYYHTEETSFGLKKIITKSLPNNLKLTCQIWFKKFISRIFSCGVKRLLQKSGTCYLTAVINGIVLSPVLQNFFLQKMKEYVTLYPESKVYISSPLNELDMTNCKRFLGNYSEEVQFLYRMLYNLVCKDVRPFAPVHYSLREDVFVQASKDYFSTSVLGQGGFGIVPILSFLYGSSTNFVIALEDEMKNIIYINPKDALVYMPTFLSKPLLYNQLYDKLLLNRISYIHSDVSIILYIPRDLWLEDQNVSDIVSEGFTTQSSSIFMSYEKDEISCAHAVVGFFCDGIPKVYDSGTNMIFEADWLGNVSDFYVTYIDTYREMDPLAKLDNFGIEYILFTSALLPQFSDVCFKPEHSARQVTKDLTWDVPHYRLYRENEFTPLFFSLVFNRIPISEDFFDLSKSSIANQVDSNFGIVKMILDAYPTVNFLKYPEVAIIILKDRVFQQDEIEIVPVQIDDIQVLYQIYQDIIIYGIGFTLTNEVIEEAIADGQIQILNQLGVVPVFTDEFMLNSSILEHWNDIYDTYPALPWSDYERMYILKHFRDEYNDEIVMEDFQRLSETEQQVPYRVLRHFERFWPYLQDTLYYIDWQDVESRWNSDPLNLTF</sequence>
<reference evidence="1" key="1">
    <citation type="journal article" date="2020" name="Nature">
        <title>Giant virus diversity and host interactions through global metagenomics.</title>
        <authorList>
            <person name="Schulz F."/>
            <person name="Roux S."/>
            <person name="Paez-Espino D."/>
            <person name="Jungbluth S."/>
            <person name="Walsh D.A."/>
            <person name="Denef V.J."/>
            <person name="McMahon K.D."/>
            <person name="Konstantinidis K.T."/>
            <person name="Eloe-Fadrosh E.A."/>
            <person name="Kyrpides N.C."/>
            <person name="Woyke T."/>
        </authorList>
    </citation>
    <scope>NUCLEOTIDE SEQUENCE</scope>
    <source>
        <strain evidence="1">GVMAG-S-3300013014-136</strain>
    </source>
</reference>
<dbReference type="EMBL" id="MN740964">
    <property type="protein sequence ID" value="QHU20233.1"/>
    <property type="molecule type" value="Genomic_DNA"/>
</dbReference>
<protein>
    <submittedName>
        <fullName evidence="1">Uncharacterized protein</fullName>
    </submittedName>
</protein>
<evidence type="ECO:0000313" key="1">
    <source>
        <dbReference type="EMBL" id="QHU20233.1"/>
    </source>
</evidence>
<accession>A0A6C0KSJ4</accession>
<proteinExistence type="predicted"/>